<feature type="transmembrane region" description="Helical" evidence="2">
    <location>
        <begin position="355"/>
        <end position="374"/>
    </location>
</feature>
<proteinExistence type="predicted"/>
<dbReference type="InterPro" id="IPR021280">
    <property type="entry name" value="TMEM260-like"/>
</dbReference>
<dbReference type="SUPFAM" id="SSF48452">
    <property type="entry name" value="TPR-like"/>
    <property type="match status" value="1"/>
</dbReference>
<feature type="transmembrane region" description="Helical" evidence="2">
    <location>
        <begin position="202"/>
        <end position="219"/>
    </location>
</feature>
<dbReference type="AlphaFoldDB" id="A0A1F5QYD4"/>
<evidence type="ECO:0000313" key="4">
    <source>
        <dbReference type="Proteomes" id="UP000177230"/>
    </source>
</evidence>
<dbReference type="PROSITE" id="PS50293">
    <property type="entry name" value="TPR_REGION"/>
    <property type="match status" value="1"/>
</dbReference>
<keyword evidence="2" id="KW-0472">Membrane</keyword>
<dbReference type="Pfam" id="PF13181">
    <property type="entry name" value="TPR_8"/>
    <property type="match status" value="1"/>
</dbReference>
<sequence length="661" mass="75646">MIIKVKKLIAASIGPGAGPWLVFLISFLVYLKTMAPTIGPIDSGELSLVCRSLGIAHPTGYPLYTLLGRLWVFLVPFGELAWKLNLLSSFFMAFSASWLFRIIAELEIKGEIAFSAALIYAFSPVIWQQAAFLEVYALSALLAMILLWLAVRYHKSREGRYFLLGAFLTGLGLGNHLSLLWLIPGLLVMTLIRTGRSKLKPLGGGVLFFIFGLSIYLFLPIRSNLAPLLNWGNPSNWERFFWHVSGKQYQVWMFNRSWGELLANFRNFLELWLDNPGLYLWWLIPPGMYAVFKKSQILFWSLLAIFCLAVFYGINYSIPDIEAYYIPAFIGSFIFLAFGLEWIRRRLAAGQERLGKVFAGAVLGLFLLPLALNFRANDNSRNQMAYALAGNVLASAAPNGLILADNWDIYSPCLYLMQRDRLRPDVILIDKELLRRSWYLEYLERRYPEFYHSCRERIEAFKKQLFPFEHGQPYDHQAIQREFIAMINALLLANYYDHQPYLTQNKPIGDFAGIAPDHQRIPEGLLYRLKLPGMIERVPDEFMFSGQLLNTDTLALSSRDKMLYRMMPQMLYQRGMYLAQNLLFDQALDYFLQALRYERNKASLYLALGGTYAGLNRVEEASDAFQKALLLEPGNPVALENLRRMSMFLPGGPKGISTEIK</sequence>
<gene>
    <name evidence="3" type="ORF">A2024_09630</name>
</gene>
<protein>
    <submittedName>
        <fullName evidence="3">Uncharacterized protein</fullName>
    </submittedName>
</protein>
<dbReference type="PROSITE" id="PS50005">
    <property type="entry name" value="TPR"/>
    <property type="match status" value="1"/>
</dbReference>
<feature type="transmembrane region" description="Helical" evidence="2">
    <location>
        <begin position="12"/>
        <end position="31"/>
    </location>
</feature>
<dbReference type="Gene3D" id="1.25.40.10">
    <property type="entry name" value="Tetratricopeptide repeat domain"/>
    <property type="match status" value="1"/>
</dbReference>
<keyword evidence="1" id="KW-0802">TPR repeat</keyword>
<feature type="transmembrane region" description="Helical" evidence="2">
    <location>
        <begin position="136"/>
        <end position="154"/>
    </location>
</feature>
<dbReference type="PANTHER" id="PTHR16214">
    <property type="entry name" value="TRANSMEMBRANE PROTEIN 260"/>
    <property type="match status" value="1"/>
</dbReference>
<dbReference type="PANTHER" id="PTHR16214:SF3">
    <property type="entry name" value="TRANSMEMBRANE PROTEIN 260"/>
    <property type="match status" value="1"/>
</dbReference>
<evidence type="ECO:0000256" key="2">
    <source>
        <dbReference type="SAM" id="Phobius"/>
    </source>
</evidence>
<feature type="repeat" description="TPR" evidence="1">
    <location>
        <begin position="602"/>
        <end position="635"/>
    </location>
</feature>
<dbReference type="SMART" id="SM00028">
    <property type="entry name" value="TPR"/>
    <property type="match status" value="2"/>
</dbReference>
<dbReference type="EMBL" id="MFFM01000051">
    <property type="protein sequence ID" value="OGF07169.1"/>
    <property type="molecule type" value="Genomic_DNA"/>
</dbReference>
<feature type="transmembrane region" description="Helical" evidence="2">
    <location>
        <begin position="80"/>
        <end position="100"/>
    </location>
</feature>
<feature type="transmembrane region" description="Helical" evidence="2">
    <location>
        <begin position="161"/>
        <end position="182"/>
    </location>
</feature>
<dbReference type="Proteomes" id="UP000177230">
    <property type="component" value="Unassembled WGS sequence"/>
</dbReference>
<name>A0A1F5QYD4_9BACT</name>
<evidence type="ECO:0000313" key="3">
    <source>
        <dbReference type="EMBL" id="OGF07169.1"/>
    </source>
</evidence>
<keyword evidence="2" id="KW-1133">Transmembrane helix</keyword>
<feature type="transmembrane region" description="Helical" evidence="2">
    <location>
        <begin position="297"/>
        <end position="318"/>
    </location>
</feature>
<keyword evidence="2" id="KW-0812">Transmembrane</keyword>
<comment type="caution">
    <text evidence="3">The sequence shown here is derived from an EMBL/GenBank/DDBJ whole genome shotgun (WGS) entry which is preliminary data.</text>
</comment>
<reference evidence="3 4" key="1">
    <citation type="journal article" date="2016" name="Nat. Commun.">
        <title>Thousands of microbial genomes shed light on interconnected biogeochemical processes in an aquifer system.</title>
        <authorList>
            <person name="Anantharaman K."/>
            <person name="Brown C.T."/>
            <person name="Hug L.A."/>
            <person name="Sharon I."/>
            <person name="Castelle C.J."/>
            <person name="Probst A.J."/>
            <person name="Thomas B.C."/>
            <person name="Singh A."/>
            <person name="Wilkins M.J."/>
            <person name="Karaoz U."/>
            <person name="Brodie E.L."/>
            <person name="Williams K.H."/>
            <person name="Hubbard S.S."/>
            <person name="Banfield J.F."/>
        </authorList>
    </citation>
    <scope>NUCLEOTIDE SEQUENCE [LARGE SCALE GENOMIC DNA]</scope>
</reference>
<feature type="transmembrane region" description="Helical" evidence="2">
    <location>
        <begin position="324"/>
        <end position="343"/>
    </location>
</feature>
<dbReference type="InterPro" id="IPR011990">
    <property type="entry name" value="TPR-like_helical_dom_sf"/>
</dbReference>
<dbReference type="InterPro" id="IPR019734">
    <property type="entry name" value="TPR_rpt"/>
</dbReference>
<evidence type="ECO:0000256" key="1">
    <source>
        <dbReference type="PROSITE-ProRule" id="PRU00339"/>
    </source>
</evidence>
<dbReference type="Pfam" id="PF11028">
    <property type="entry name" value="TMEM260-like"/>
    <property type="match status" value="1"/>
</dbReference>
<accession>A0A1F5QYD4</accession>
<organism evidence="3 4">
    <name type="scientific">Candidatus Edwardsbacteria bacterium GWF2_54_11</name>
    <dbReference type="NCBI Taxonomy" id="1817851"/>
    <lineage>
        <taxon>Bacteria</taxon>
        <taxon>Candidatus Edwardsiibacteriota</taxon>
    </lineage>
</organism>
<dbReference type="InterPro" id="IPR052724">
    <property type="entry name" value="GT117_domain-containing"/>
</dbReference>